<dbReference type="Pfam" id="PF00903">
    <property type="entry name" value="Glyoxalase"/>
    <property type="match status" value="1"/>
</dbReference>
<protein>
    <submittedName>
        <fullName evidence="2">VOC family protein</fullName>
    </submittedName>
</protein>
<evidence type="ECO:0000313" key="2">
    <source>
        <dbReference type="EMBL" id="MFC5498929.1"/>
    </source>
</evidence>
<sequence>MPVLDSYLFFNGNCAQAMRFYEKTLGGKLETMMTYAEAPPEARQPGADDRIMHASLNIDGRRLMASDAPPNQPVQGMHGFSLSLGYASVDEARRVFDALSAGGKVTMPVSKTFWAEAFGMLTDQFGTHWMVSGGGQA</sequence>
<dbReference type="RefSeq" id="WP_376851005.1">
    <property type="nucleotide sequence ID" value="NZ_JBHSMF010000009.1"/>
</dbReference>
<dbReference type="InterPro" id="IPR029068">
    <property type="entry name" value="Glyas_Bleomycin-R_OHBP_Dase"/>
</dbReference>
<keyword evidence="3" id="KW-1185">Reference proteome</keyword>
<dbReference type="SUPFAM" id="SSF54593">
    <property type="entry name" value="Glyoxalase/Bleomycin resistance protein/Dihydroxybiphenyl dioxygenase"/>
    <property type="match status" value="1"/>
</dbReference>
<proteinExistence type="predicted"/>
<dbReference type="InterPro" id="IPR028973">
    <property type="entry name" value="PhnB-like"/>
</dbReference>
<comment type="caution">
    <text evidence="2">The sequence shown here is derived from an EMBL/GenBank/DDBJ whole genome shotgun (WGS) entry which is preliminary data.</text>
</comment>
<dbReference type="PANTHER" id="PTHR33990:SF1">
    <property type="entry name" value="PROTEIN YJDN"/>
    <property type="match status" value="1"/>
</dbReference>
<evidence type="ECO:0000313" key="3">
    <source>
        <dbReference type="Proteomes" id="UP001596037"/>
    </source>
</evidence>
<dbReference type="Gene3D" id="3.10.180.10">
    <property type="entry name" value="2,3-Dihydroxybiphenyl 1,2-Dioxygenase, domain 1"/>
    <property type="match status" value="1"/>
</dbReference>
<evidence type="ECO:0000259" key="1">
    <source>
        <dbReference type="Pfam" id="PF00903"/>
    </source>
</evidence>
<accession>A0ABW0NF26</accession>
<feature type="domain" description="Glyoxalase/fosfomycin resistance/dioxygenase" evidence="1">
    <location>
        <begin position="4"/>
        <end position="130"/>
    </location>
</feature>
<gene>
    <name evidence="2" type="ORF">ACFPOE_15375</name>
</gene>
<dbReference type="Proteomes" id="UP001596037">
    <property type="component" value="Unassembled WGS sequence"/>
</dbReference>
<dbReference type="EMBL" id="JBHSMF010000009">
    <property type="protein sequence ID" value="MFC5498929.1"/>
    <property type="molecule type" value="Genomic_DNA"/>
</dbReference>
<dbReference type="PANTHER" id="PTHR33990">
    <property type="entry name" value="PROTEIN YJDN-RELATED"/>
    <property type="match status" value="1"/>
</dbReference>
<dbReference type="CDD" id="cd06588">
    <property type="entry name" value="PhnB_like"/>
    <property type="match status" value="1"/>
</dbReference>
<name>A0ABW0NF26_9BURK</name>
<dbReference type="InterPro" id="IPR004360">
    <property type="entry name" value="Glyas_Fos-R_dOase_dom"/>
</dbReference>
<reference evidence="3" key="1">
    <citation type="journal article" date="2019" name="Int. J. Syst. Evol. Microbiol.">
        <title>The Global Catalogue of Microorganisms (GCM) 10K type strain sequencing project: providing services to taxonomists for standard genome sequencing and annotation.</title>
        <authorList>
            <consortium name="The Broad Institute Genomics Platform"/>
            <consortium name="The Broad Institute Genome Sequencing Center for Infectious Disease"/>
            <person name="Wu L."/>
            <person name="Ma J."/>
        </authorList>
    </citation>
    <scope>NUCLEOTIDE SEQUENCE [LARGE SCALE GENOMIC DNA]</scope>
    <source>
        <strain evidence="3">CCUG 57401</strain>
    </source>
</reference>
<organism evidence="2 3">
    <name type="scientific">Caenimonas terrae</name>
    <dbReference type="NCBI Taxonomy" id="696074"/>
    <lineage>
        <taxon>Bacteria</taxon>
        <taxon>Pseudomonadati</taxon>
        <taxon>Pseudomonadota</taxon>
        <taxon>Betaproteobacteria</taxon>
        <taxon>Burkholderiales</taxon>
        <taxon>Comamonadaceae</taxon>
        <taxon>Caenimonas</taxon>
    </lineage>
</organism>